<feature type="domain" description="AB hydrolase-1" evidence="1">
    <location>
        <begin position="82"/>
        <end position="237"/>
    </location>
</feature>
<dbReference type="RefSeq" id="WP_149838041.1">
    <property type="nucleotide sequence ID" value="NZ_VUOC01000002.1"/>
</dbReference>
<gene>
    <name evidence="3" type="ORF">F0L74_11670</name>
</gene>
<dbReference type="GO" id="GO:0016020">
    <property type="term" value="C:membrane"/>
    <property type="evidence" value="ECO:0007669"/>
    <property type="project" value="TreeGrafter"/>
</dbReference>
<evidence type="ECO:0000313" key="3">
    <source>
        <dbReference type="EMBL" id="KAA2243166.1"/>
    </source>
</evidence>
<reference evidence="3 4" key="2">
    <citation type="submission" date="2019-09" db="EMBL/GenBank/DDBJ databases">
        <authorList>
            <person name="Jin C."/>
        </authorList>
    </citation>
    <scope>NUCLEOTIDE SEQUENCE [LARGE SCALE GENOMIC DNA]</scope>
    <source>
        <strain evidence="3 4">BN140078</strain>
    </source>
</reference>
<evidence type="ECO:0000259" key="1">
    <source>
        <dbReference type="Pfam" id="PF00561"/>
    </source>
</evidence>
<dbReference type="InterPro" id="IPR029058">
    <property type="entry name" value="AB_hydrolase_fold"/>
</dbReference>
<dbReference type="Pfam" id="PF00561">
    <property type="entry name" value="Abhydrolase_1"/>
    <property type="match status" value="1"/>
</dbReference>
<evidence type="ECO:0000313" key="4">
    <source>
        <dbReference type="Proteomes" id="UP000324611"/>
    </source>
</evidence>
<name>A0A5B2VYC3_9BACT</name>
<organism evidence="3 4">
    <name type="scientific">Chitinophaga agrisoli</name>
    <dbReference type="NCBI Taxonomy" id="2607653"/>
    <lineage>
        <taxon>Bacteria</taxon>
        <taxon>Pseudomonadati</taxon>
        <taxon>Bacteroidota</taxon>
        <taxon>Chitinophagia</taxon>
        <taxon>Chitinophagales</taxon>
        <taxon>Chitinophagaceae</taxon>
        <taxon>Chitinophaga</taxon>
    </lineage>
</organism>
<proteinExistence type="predicted"/>
<reference evidence="3 4" key="1">
    <citation type="submission" date="2019-09" db="EMBL/GenBank/DDBJ databases">
        <title>Chitinophaga ginsengihumi sp. nov., isolated from soil of ginseng rhizosphere.</title>
        <authorList>
            <person name="Lee J."/>
        </authorList>
    </citation>
    <scope>NUCLEOTIDE SEQUENCE [LARGE SCALE GENOMIC DNA]</scope>
    <source>
        <strain evidence="3 4">BN140078</strain>
    </source>
</reference>
<dbReference type="InterPro" id="IPR013595">
    <property type="entry name" value="Pept_S33_TAP-like_C"/>
</dbReference>
<keyword evidence="3" id="KW-0378">Hydrolase</keyword>
<sequence length="482" mass="54836">MKKGWLMILLSMFTCLTNIRAQQKHYKPVIEPCKCPVEVDSTIKTRCGYLIVPENRKKRNGKTIKLPFIVALSPNPHKRKDPILYTAGGPGGSSLRWARGAARHAIIKDRDCIAFEQRGTYFAQPRLWTDDIVQAIQESYRKNLDKDSMILVGVQRSKKALEAKGIDLSGYNTDETVADIDDLLITLNIDSVNLLGGSYSGGLMLAVLQHDPARVRSLVLDSPLPAFVPIDEDEPANFNEALTIMFRRCEKDSVDKTLYGNLRQRFRDYFTAIGNKTFYIPYLEKGTTDTLQVAYTRNELLNVLVNTMSDYSRIKEVPYIITEMIKGHHAVYMKDVLDGIFNNGGFASGMRISVYCADQTAYHDESILRQVYNVYPYMEGYHINDVHRQICDCWKVPPINPKTKQPFYSNKPALLADGEMDPACRPLYIDRIHHYMPNSQRLLFTNGSHMVLGGREMDTMVRAFLDNPFQPVIPQQEGVIAY</sequence>
<feature type="domain" description="Peptidase S33 tripeptidyl aminopeptidase-like C-terminal" evidence="2">
    <location>
        <begin position="389"/>
        <end position="471"/>
    </location>
</feature>
<dbReference type="GO" id="GO:0016787">
    <property type="term" value="F:hydrolase activity"/>
    <property type="evidence" value="ECO:0007669"/>
    <property type="project" value="UniProtKB-KW"/>
</dbReference>
<dbReference type="EMBL" id="VUOC01000002">
    <property type="protein sequence ID" value="KAA2243166.1"/>
    <property type="molecule type" value="Genomic_DNA"/>
</dbReference>
<dbReference type="Pfam" id="PF08386">
    <property type="entry name" value="Abhydrolase_4"/>
    <property type="match status" value="1"/>
</dbReference>
<dbReference type="SUPFAM" id="SSF53474">
    <property type="entry name" value="alpha/beta-Hydrolases"/>
    <property type="match status" value="1"/>
</dbReference>
<protein>
    <submittedName>
        <fullName evidence="3">Alpha/beta fold hydrolase</fullName>
    </submittedName>
</protein>
<comment type="caution">
    <text evidence="3">The sequence shown here is derived from an EMBL/GenBank/DDBJ whole genome shotgun (WGS) entry which is preliminary data.</text>
</comment>
<dbReference type="InterPro" id="IPR000073">
    <property type="entry name" value="AB_hydrolase_1"/>
</dbReference>
<evidence type="ECO:0000259" key="2">
    <source>
        <dbReference type="Pfam" id="PF08386"/>
    </source>
</evidence>
<dbReference type="Proteomes" id="UP000324611">
    <property type="component" value="Unassembled WGS sequence"/>
</dbReference>
<accession>A0A5B2VYC3</accession>
<dbReference type="InterPro" id="IPR050266">
    <property type="entry name" value="AB_hydrolase_sf"/>
</dbReference>
<dbReference type="PANTHER" id="PTHR43798">
    <property type="entry name" value="MONOACYLGLYCEROL LIPASE"/>
    <property type="match status" value="1"/>
</dbReference>
<dbReference type="PANTHER" id="PTHR43798:SF27">
    <property type="entry name" value="HYDROLASE ALPHA_BETA HYDROLASE FOLD FAMILY"/>
    <property type="match status" value="1"/>
</dbReference>
<keyword evidence="4" id="KW-1185">Reference proteome</keyword>
<dbReference type="AlphaFoldDB" id="A0A5B2VYC3"/>
<dbReference type="Gene3D" id="3.40.50.1820">
    <property type="entry name" value="alpha/beta hydrolase"/>
    <property type="match status" value="1"/>
</dbReference>